<gene>
    <name evidence="2" type="ORF">ACFS5M_12530</name>
</gene>
<evidence type="ECO:0000313" key="2">
    <source>
        <dbReference type="EMBL" id="MFD2824500.1"/>
    </source>
</evidence>
<proteinExistence type="predicted"/>
<reference evidence="3" key="1">
    <citation type="journal article" date="2019" name="Int. J. Syst. Evol. Microbiol.">
        <title>The Global Catalogue of Microorganisms (GCM) 10K type strain sequencing project: providing services to taxonomists for standard genome sequencing and annotation.</title>
        <authorList>
            <consortium name="The Broad Institute Genomics Platform"/>
            <consortium name="The Broad Institute Genome Sequencing Center for Infectious Disease"/>
            <person name="Wu L."/>
            <person name="Ma J."/>
        </authorList>
    </citation>
    <scope>NUCLEOTIDE SEQUENCE [LARGE SCALE GENOMIC DNA]</scope>
    <source>
        <strain evidence="3">KCTC 32141</strain>
    </source>
</reference>
<comment type="caution">
    <text evidence="2">The sequence shown here is derived from an EMBL/GenBank/DDBJ whole genome shotgun (WGS) entry which is preliminary data.</text>
</comment>
<evidence type="ECO:0000313" key="3">
    <source>
        <dbReference type="Proteomes" id="UP001597533"/>
    </source>
</evidence>
<accession>A0ABW5WTJ0</accession>
<dbReference type="EMBL" id="JBHUOV010000011">
    <property type="protein sequence ID" value="MFD2824500.1"/>
    <property type="molecule type" value="Genomic_DNA"/>
</dbReference>
<sequence length="947" mass="110525">MAYVDYKDVLEATNKGLDIIVMYYPDAAEALSRRDKKFKARGSEKTASASIRLKNGSYHVTDFGGDQKERNAIGVCMLETNKEFGEAVQYLASIFKVKGSSTWAEIKPEWTTRPLKKDEQPKDYEVEPKEFTTEELASLGPKVTAQNCKDFNLVSVKQFTYCKADVASITGSTADYPIFAFDYPEWSKIYQPLSYDKSYRFRFLGEKPKRFMYGLDLLKKAYKKQKQKHEEDYEAEIIDKLPDSRIDYVFIVSGGSDGLNMRSFGYYPVWFNSESEKLNFQEYLELKKYAKEIIYVPDLDASGLKHGLEISLKYLDVRIMMLPHYLTLRKDKRGNSCKDFKDFVTHFYKKNDDASFNSRLNKIVDNAIPAQFWTESYTKAGKKYHFRNTQFYNFLKLNGFGRIKDDYTKDGYHFVHVDGNVVRKVLPVEIEHFVHQFLKERQAPIALRDLVYAQQLSVTRLNKLDTFNIEFSSADKDHQYMFFENAVLQISKDDIKLQKRGELDKYIWESKMLKHNIYLQDKQFEIKKDKNGNEDIIIHNKENMFLNYLTNASRIHWRKELEESLDNLKPSDREAYLKAHKFNIAGPNLTAEEIYEQKLHLINKIYALGYMLHTFKSPQKPWAVYAMDNKLADIGESHGGSGKSVFQKGIQQLLLKNHYIPGRDPKKTSDDFITHGITPDTDYVLVDDCHQHLDYGFFFSWITGDLEVNNKNGLRFVIPFDEVPKMCFSSNYPPNNLDPSLARRLLYIVFSDYYHFNLEEEYKESRSVSDDFDGKSLFKDFDEHQWNSYYNFLAECVSFFLSREEKVNPPMANVTMRNLLSEMGAAFKDWADVYFQKTNVTNQLLYLDKAFVKDVAFESLKQKTGAKFSAYKFKKRLHAYAKYNEWEFNPADTEGMQKDGRIMQKVDGELREMCYIKTTNAKASEAIKKASDNTNNSKDEIDNDLPF</sequence>
<feature type="region of interest" description="Disordered" evidence="1">
    <location>
        <begin position="927"/>
        <end position="947"/>
    </location>
</feature>
<organism evidence="2 3">
    <name type="scientific">Lacinutrix iliipiscaria</name>
    <dbReference type="NCBI Taxonomy" id="1230532"/>
    <lineage>
        <taxon>Bacteria</taxon>
        <taxon>Pseudomonadati</taxon>
        <taxon>Bacteroidota</taxon>
        <taxon>Flavobacteriia</taxon>
        <taxon>Flavobacteriales</taxon>
        <taxon>Flavobacteriaceae</taxon>
        <taxon>Lacinutrix</taxon>
    </lineage>
</organism>
<dbReference type="Proteomes" id="UP001597533">
    <property type="component" value="Unassembled WGS sequence"/>
</dbReference>
<protein>
    <recommendedName>
        <fullName evidence="4">DNA primase</fullName>
    </recommendedName>
</protein>
<keyword evidence="3" id="KW-1185">Reference proteome</keyword>
<name>A0ABW5WTJ0_9FLAO</name>
<evidence type="ECO:0008006" key="4">
    <source>
        <dbReference type="Google" id="ProtNLM"/>
    </source>
</evidence>
<evidence type="ECO:0000256" key="1">
    <source>
        <dbReference type="SAM" id="MobiDB-lite"/>
    </source>
</evidence>
<dbReference type="RefSeq" id="WP_183490053.1">
    <property type="nucleotide sequence ID" value="NZ_JBHUOV010000011.1"/>
</dbReference>